<feature type="binding site" evidence="5">
    <location>
        <position position="195"/>
    </location>
    <ligand>
        <name>pyruvate</name>
        <dbReference type="ChEBI" id="CHEBI:15361"/>
    </ligand>
</feature>
<evidence type="ECO:0000256" key="5">
    <source>
        <dbReference type="PIRSR" id="PIRSR001365-2"/>
    </source>
</evidence>
<sequence length="290" mass="31673">MLSGLFVPQFTAFNQDNSVDYKATWEHGQWLIENNVSGLVPFGTFGEGASLSLREKERITLDLLEIKKDKSLIPTLICNSLGEVEEFLSFAQDLPLEGIMVIPPSYFKNVSDQSLKDFYQRVTDQSSHQIIAYNIPACSLPISAEITSSVPVWGVKDSSGNIESAKRYLNHDVKVLIGSDALLTQALEIGASGGICGIANFFPQQMKQVYDDWNLGKKSEADALLNSLMAIVAPLLGSVSGFGEAIGTLKTFAKSVIPTDLGDMRLPVETLKPSLSDVNESIRLLKEVIK</sequence>
<proteinExistence type="inferred from homology"/>
<dbReference type="GO" id="GO:0008840">
    <property type="term" value="F:4-hydroxy-tetrahydrodipicolinate synthase activity"/>
    <property type="evidence" value="ECO:0007669"/>
    <property type="project" value="TreeGrafter"/>
</dbReference>
<reference evidence="6 7" key="1">
    <citation type="submission" date="2015-10" db="EMBL/GenBank/DDBJ databases">
        <title>Metagenome-Assembled Genomes uncover a global brackish microbiome.</title>
        <authorList>
            <person name="Hugerth L.W."/>
            <person name="Larsson J."/>
            <person name="Alneberg J."/>
            <person name="Lindh M.V."/>
            <person name="Legrand C."/>
            <person name="Pinhassi J."/>
            <person name="Andersson A.F."/>
        </authorList>
    </citation>
    <scope>NUCLEOTIDE SEQUENCE [LARGE SCALE GENOMIC DNA]</scope>
    <source>
        <strain evidence="6">BACL2 MAG-121001-bin67</strain>
    </source>
</reference>
<keyword evidence="2 3" id="KW-0456">Lyase</keyword>
<feature type="active site" description="Proton donor/acceptor" evidence="4">
    <location>
        <position position="133"/>
    </location>
</feature>
<protein>
    <recommendedName>
        <fullName evidence="8">Dihydrodipicolinate synthase</fullName>
    </recommendedName>
</protein>
<evidence type="ECO:0000256" key="2">
    <source>
        <dbReference type="ARBA" id="ARBA00023239"/>
    </source>
</evidence>
<evidence type="ECO:0000313" key="6">
    <source>
        <dbReference type="EMBL" id="KRO32649.1"/>
    </source>
</evidence>
<accession>A0A0R2P3K1</accession>
<dbReference type="Gene3D" id="3.20.20.70">
    <property type="entry name" value="Aldolase class I"/>
    <property type="match status" value="1"/>
</dbReference>
<dbReference type="PANTHER" id="PTHR12128">
    <property type="entry name" value="DIHYDRODIPICOLINATE SYNTHASE"/>
    <property type="match status" value="1"/>
</dbReference>
<comment type="similarity">
    <text evidence="1 3">Belongs to the DapA family.</text>
</comment>
<dbReference type="PIRSF" id="PIRSF001365">
    <property type="entry name" value="DHDPS"/>
    <property type="match status" value="1"/>
</dbReference>
<dbReference type="InterPro" id="IPR013785">
    <property type="entry name" value="Aldolase_TIM"/>
</dbReference>
<dbReference type="EMBL" id="LIAW01000069">
    <property type="protein sequence ID" value="KRO32649.1"/>
    <property type="molecule type" value="Genomic_DNA"/>
</dbReference>
<comment type="caution">
    <text evidence="6">The sequence shown here is derived from an EMBL/GenBank/DDBJ whole genome shotgun (WGS) entry which is preliminary data.</text>
</comment>
<dbReference type="CDD" id="cd00408">
    <property type="entry name" value="DHDPS-like"/>
    <property type="match status" value="1"/>
</dbReference>
<dbReference type="AlphaFoldDB" id="A0A0R2P3K1"/>
<dbReference type="Pfam" id="PF00701">
    <property type="entry name" value="DHDPS"/>
    <property type="match status" value="1"/>
</dbReference>
<feature type="active site" description="Schiff-base intermediate with substrate" evidence="4">
    <location>
        <position position="156"/>
    </location>
</feature>
<dbReference type="InterPro" id="IPR002220">
    <property type="entry name" value="DapA-like"/>
</dbReference>
<evidence type="ECO:0008006" key="8">
    <source>
        <dbReference type="Google" id="ProtNLM"/>
    </source>
</evidence>
<evidence type="ECO:0000256" key="1">
    <source>
        <dbReference type="ARBA" id="ARBA00007592"/>
    </source>
</evidence>
<evidence type="ECO:0000313" key="7">
    <source>
        <dbReference type="Proteomes" id="UP000053349"/>
    </source>
</evidence>
<dbReference type="PANTHER" id="PTHR12128:SF66">
    <property type="entry name" value="4-HYDROXY-2-OXOGLUTARATE ALDOLASE, MITOCHONDRIAL"/>
    <property type="match status" value="1"/>
</dbReference>
<name>A0A0R2P3K1_9ACTN</name>
<organism evidence="6 7">
    <name type="scientific">Actinobacteria bacterium BACL2 MAG-121001-bin67</name>
    <dbReference type="NCBI Taxonomy" id="1655572"/>
    <lineage>
        <taxon>Bacteria</taxon>
        <taxon>Bacillati</taxon>
        <taxon>Actinomycetota</taxon>
        <taxon>Actinomycetes</taxon>
        <taxon>Actinomycetes incertae sedis</taxon>
        <taxon>ac1 cluster</taxon>
    </lineage>
</organism>
<dbReference type="SUPFAM" id="SSF51569">
    <property type="entry name" value="Aldolase"/>
    <property type="match status" value="1"/>
</dbReference>
<gene>
    <name evidence="6" type="ORF">ABR64_05055</name>
</gene>
<dbReference type="Proteomes" id="UP000053349">
    <property type="component" value="Unassembled WGS sequence"/>
</dbReference>
<dbReference type="SMART" id="SM01130">
    <property type="entry name" value="DHDPS"/>
    <property type="match status" value="1"/>
</dbReference>
<evidence type="ECO:0000256" key="3">
    <source>
        <dbReference type="PIRNR" id="PIRNR001365"/>
    </source>
</evidence>
<evidence type="ECO:0000256" key="4">
    <source>
        <dbReference type="PIRSR" id="PIRSR001365-1"/>
    </source>
</evidence>